<dbReference type="EMBL" id="JXTC01000004">
    <property type="protein sequence ID" value="POO02833.1"/>
    <property type="molecule type" value="Genomic_DNA"/>
</dbReference>
<comment type="caution">
    <text evidence="1">The sequence shown here is derived from an EMBL/GenBank/DDBJ whole genome shotgun (WGS) entry which is preliminary data.</text>
</comment>
<name>A0A2P5FYF6_TREOI</name>
<proteinExistence type="predicted"/>
<organism evidence="1 2">
    <name type="scientific">Trema orientale</name>
    <name type="common">Charcoal tree</name>
    <name type="synonym">Celtis orientalis</name>
    <dbReference type="NCBI Taxonomy" id="63057"/>
    <lineage>
        <taxon>Eukaryota</taxon>
        <taxon>Viridiplantae</taxon>
        <taxon>Streptophyta</taxon>
        <taxon>Embryophyta</taxon>
        <taxon>Tracheophyta</taxon>
        <taxon>Spermatophyta</taxon>
        <taxon>Magnoliopsida</taxon>
        <taxon>eudicotyledons</taxon>
        <taxon>Gunneridae</taxon>
        <taxon>Pentapetalae</taxon>
        <taxon>rosids</taxon>
        <taxon>fabids</taxon>
        <taxon>Rosales</taxon>
        <taxon>Cannabaceae</taxon>
        <taxon>Trema</taxon>
    </lineage>
</organism>
<evidence type="ECO:0000313" key="2">
    <source>
        <dbReference type="Proteomes" id="UP000237000"/>
    </source>
</evidence>
<sequence length="63" mass="7534">MFISLASGTLEGIYFRRAFRINNYIMKSPMAFLATFSMKSTHNFYSLRKFLLLNYIFYKYAHS</sequence>
<accession>A0A2P5FYF6</accession>
<dbReference type="InParanoid" id="A0A2P5FYF6"/>
<keyword evidence="2" id="KW-1185">Reference proteome</keyword>
<dbReference type="AlphaFoldDB" id="A0A2P5FYF6"/>
<protein>
    <submittedName>
        <fullName evidence="1">Uncharacterized protein</fullName>
    </submittedName>
</protein>
<gene>
    <name evidence="1" type="ORF">TorRG33x02_018190</name>
</gene>
<evidence type="ECO:0000313" key="1">
    <source>
        <dbReference type="EMBL" id="POO02833.1"/>
    </source>
</evidence>
<dbReference type="Proteomes" id="UP000237000">
    <property type="component" value="Unassembled WGS sequence"/>
</dbReference>
<reference evidence="2" key="1">
    <citation type="submission" date="2016-06" db="EMBL/GenBank/DDBJ databases">
        <title>Parallel loss of symbiosis genes in relatives of nitrogen-fixing non-legume Parasponia.</title>
        <authorList>
            <person name="Van Velzen R."/>
            <person name="Holmer R."/>
            <person name="Bu F."/>
            <person name="Rutten L."/>
            <person name="Van Zeijl A."/>
            <person name="Liu W."/>
            <person name="Santuari L."/>
            <person name="Cao Q."/>
            <person name="Sharma T."/>
            <person name="Shen D."/>
            <person name="Roswanjaya Y."/>
            <person name="Wardhani T."/>
            <person name="Kalhor M.S."/>
            <person name="Jansen J."/>
            <person name="Van den Hoogen J."/>
            <person name="Gungor B."/>
            <person name="Hartog M."/>
            <person name="Hontelez J."/>
            <person name="Verver J."/>
            <person name="Yang W.-C."/>
            <person name="Schijlen E."/>
            <person name="Repin R."/>
            <person name="Schilthuizen M."/>
            <person name="Schranz E."/>
            <person name="Heidstra R."/>
            <person name="Miyata K."/>
            <person name="Fedorova E."/>
            <person name="Kohlen W."/>
            <person name="Bisseling T."/>
            <person name="Smit S."/>
            <person name="Geurts R."/>
        </authorList>
    </citation>
    <scope>NUCLEOTIDE SEQUENCE [LARGE SCALE GENOMIC DNA]</scope>
    <source>
        <strain evidence="2">cv. RG33-2</strain>
    </source>
</reference>